<evidence type="ECO:0000313" key="2">
    <source>
        <dbReference type="EMBL" id="PZO87036.1"/>
    </source>
</evidence>
<dbReference type="InterPro" id="IPR006311">
    <property type="entry name" value="TAT_signal"/>
</dbReference>
<evidence type="ECO:0000313" key="3">
    <source>
        <dbReference type="Proteomes" id="UP000249066"/>
    </source>
</evidence>
<feature type="chain" id="PRO_5015894200" description="Twin-arginine translocation pathway signal protein" evidence="1">
    <location>
        <begin position="30"/>
        <end position="199"/>
    </location>
</feature>
<accession>A0A2W5A058</accession>
<proteinExistence type="predicted"/>
<gene>
    <name evidence="2" type="ORF">DI623_15465</name>
</gene>
<protein>
    <recommendedName>
        <fullName evidence="4">Twin-arginine translocation pathway signal protein</fullName>
    </recommendedName>
</protein>
<dbReference type="PANTHER" id="PTHR38477:SF1">
    <property type="entry name" value="MUREIN L,D-TRANSPEPTIDASE CATALYTIC DOMAIN FAMILY PROTEIN"/>
    <property type="match status" value="1"/>
</dbReference>
<feature type="signal peptide" evidence="1">
    <location>
        <begin position="1"/>
        <end position="29"/>
    </location>
</feature>
<evidence type="ECO:0008006" key="4">
    <source>
        <dbReference type="Google" id="ProtNLM"/>
    </source>
</evidence>
<dbReference type="PROSITE" id="PS51318">
    <property type="entry name" value="TAT"/>
    <property type="match status" value="1"/>
</dbReference>
<dbReference type="InterPro" id="IPR032676">
    <property type="entry name" value="YkuD_2"/>
</dbReference>
<keyword evidence="1" id="KW-0732">Signal</keyword>
<dbReference type="PANTHER" id="PTHR38477">
    <property type="entry name" value="HYPOTHETICAL EXPORTED PROTEIN"/>
    <property type="match status" value="1"/>
</dbReference>
<dbReference type="Proteomes" id="UP000249066">
    <property type="component" value="Unassembled WGS sequence"/>
</dbReference>
<comment type="caution">
    <text evidence="2">The sequence shown here is derived from an EMBL/GenBank/DDBJ whole genome shotgun (WGS) entry which is preliminary data.</text>
</comment>
<reference evidence="2 3" key="1">
    <citation type="submission" date="2017-08" db="EMBL/GenBank/DDBJ databases">
        <title>Infants hospitalized years apart are colonized by the same room-sourced microbial strains.</title>
        <authorList>
            <person name="Brooks B."/>
            <person name="Olm M.R."/>
            <person name="Firek B.A."/>
            <person name="Baker R."/>
            <person name="Thomas B.C."/>
            <person name="Morowitz M.J."/>
            <person name="Banfield J.F."/>
        </authorList>
    </citation>
    <scope>NUCLEOTIDE SEQUENCE [LARGE SCALE GENOMIC DNA]</scope>
    <source>
        <strain evidence="2">S2_018_000_R2_101</strain>
    </source>
</reference>
<organism evidence="2 3">
    <name type="scientific">Sphingomonas sanxanigenens</name>
    <dbReference type="NCBI Taxonomy" id="397260"/>
    <lineage>
        <taxon>Bacteria</taxon>
        <taxon>Pseudomonadati</taxon>
        <taxon>Pseudomonadota</taxon>
        <taxon>Alphaproteobacteria</taxon>
        <taxon>Sphingomonadales</taxon>
        <taxon>Sphingomonadaceae</taxon>
        <taxon>Sphingomonas</taxon>
    </lineage>
</organism>
<dbReference type="EMBL" id="QFNN01000153">
    <property type="protein sequence ID" value="PZO87036.1"/>
    <property type="molecule type" value="Genomic_DNA"/>
</dbReference>
<name>A0A2W5A058_9SPHN</name>
<sequence length="199" mass="20860">MGSHISRRQLVFSAAAIGASSVLPAAAHAATQDSVLRGIATRELSRMGGAIKNHDMVGVADFAAASSSPRFHLVDLAAGRVKSLLVAHGRGSDPAHSGWLRRFSNDPGSAATSEGAFVTSGLYSGKHGASMRLVGLDPTNNNAEERAIVVHGAWYVGDDMLRQHGQLGRSEGCFAFSESEIAMVLDRLGPGRLIVSTRI</sequence>
<evidence type="ECO:0000256" key="1">
    <source>
        <dbReference type="SAM" id="SignalP"/>
    </source>
</evidence>
<dbReference type="AlphaFoldDB" id="A0A2W5A058"/>
<dbReference type="Pfam" id="PF13645">
    <property type="entry name" value="YkuD_2"/>
    <property type="match status" value="1"/>
</dbReference>